<organism evidence="1 2">
    <name type="scientific">Vitis vinifera</name>
    <name type="common">Grape</name>
    <dbReference type="NCBI Taxonomy" id="29760"/>
    <lineage>
        <taxon>Eukaryota</taxon>
        <taxon>Viridiplantae</taxon>
        <taxon>Streptophyta</taxon>
        <taxon>Embryophyta</taxon>
        <taxon>Tracheophyta</taxon>
        <taxon>Spermatophyta</taxon>
        <taxon>Magnoliopsida</taxon>
        <taxon>eudicotyledons</taxon>
        <taxon>Gunneridae</taxon>
        <taxon>Pentapetalae</taxon>
        <taxon>rosids</taxon>
        <taxon>Vitales</taxon>
        <taxon>Vitaceae</taxon>
        <taxon>Viteae</taxon>
        <taxon>Vitis</taxon>
    </lineage>
</organism>
<reference evidence="1 2" key="1">
    <citation type="journal article" date="2018" name="PLoS Genet.">
        <title>Population sequencing reveals clonal diversity and ancestral inbreeding in the grapevine cultivar Chardonnay.</title>
        <authorList>
            <person name="Roach M.J."/>
            <person name="Johnson D.L."/>
            <person name="Bohlmann J."/>
            <person name="van Vuuren H.J."/>
            <person name="Jones S.J."/>
            <person name="Pretorius I.S."/>
            <person name="Schmidt S.A."/>
            <person name="Borneman A.R."/>
        </authorList>
    </citation>
    <scope>NUCLEOTIDE SEQUENCE [LARGE SCALE GENOMIC DNA]</scope>
    <source>
        <strain evidence="2">cv. Chardonnay</strain>
        <tissue evidence="1">Leaf</tissue>
    </source>
</reference>
<proteinExistence type="predicted"/>
<sequence>MRLFLSVSVIRGQSKLDFKSLVQATFNIEENIAKGLWTHTTPSQDGKGKKAIRSPRNSRKVESFVQLAWVHHFITIQFKALSSLTMVIVRDIIFIFVESSPRLVL</sequence>
<dbReference type="Proteomes" id="UP000288805">
    <property type="component" value="Unassembled WGS sequence"/>
</dbReference>
<comment type="caution">
    <text evidence="1">The sequence shown here is derived from an EMBL/GenBank/DDBJ whole genome shotgun (WGS) entry which is preliminary data.</text>
</comment>
<dbReference type="AlphaFoldDB" id="A0A438FTS1"/>
<protein>
    <submittedName>
        <fullName evidence="1">Uncharacterized protein</fullName>
    </submittedName>
</protein>
<evidence type="ECO:0000313" key="2">
    <source>
        <dbReference type="Proteomes" id="UP000288805"/>
    </source>
</evidence>
<evidence type="ECO:0000313" key="1">
    <source>
        <dbReference type="EMBL" id="RVW63360.1"/>
    </source>
</evidence>
<accession>A0A438FTS1</accession>
<name>A0A438FTS1_VITVI</name>
<gene>
    <name evidence="1" type="ORF">CK203_060596</name>
</gene>
<dbReference type="EMBL" id="QGNW01000742">
    <property type="protein sequence ID" value="RVW63360.1"/>
    <property type="molecule type" value="Genomic_DNA"/>
</dbReference>